<dbReference type="InterPro" id="IPR017850">
    <property type="entry name" value="Alkaline_phosphatase_core_sf"/>
</dbReference>
<evidence type="ECO:0000256" key="4">
    <source>
        <dbReference type="ARBA" id="ARBA00022837"/>
    </source>
</evidence>
<keyword evidence="4" id="KW-0106">Calcium</keyword>
<evidence type="ECO:0000313" key="8">
    <source>
        <dbReference type="Proteomes" id="UP000826300"/>
    </source>
</evidence>
<dbReference type="PANTHER" id="PTHR42693:SF33">
    <property type="entry name" value="ARYLSULFATASE"/>
    <property type="match status" value="1"/>
</dbReference>
<evidence type="ECO:0000313" key="7">
    <source>
        <dbReference type="EMBL" id="QYZ69213.1"/>
    </source>
</evidence>
<proteinExistence type="inferred from homology"/>
<keyword evidence="2" id="KW-0479">Metal-binding</keyword>
<feature type="signal peptide" evidence="5">
    <location>
        <begin position="1"/>
        <end position="28"/>
    </location>
</feature>
<dbReference type="PROSITE" id="PS00149">
    <property type="entry name" value="SULFATASE_2"/>
    <property type="match status" value="1"/>
</dbReference>
<dbReference type="Proteomes" id="UP000826300">
    <property type="component" value="Chromosome"/>
</dbReference>
<evidence type="ECO:0000256" key="5">
    <source>
        <dbReference type="SAM" id="SignalP"/>
    </source>
</evidence>
<dbReference type="EMBL" id="CP069370">
    <property type="protein sequence ID" value="QYZ69213.1"/>
    <property type="molecule type" value="Genomic_DNA"/>
</dbReference>
<dbReference type="InterPro" id="IPR000917">
    <property type="entry name" value="Sulfatase_N"/>
</dbReference>
<dbReference type="Gene3D" id="3.40.720.10">
    <property type="entry name" value="Alkaline Phosphatase, subunit A"/>
    <property type="match status" value="1"/>
</dbReference>
<dbReference type="CDD" id="cd16025">
    <property type="entry name" value="PAS_like"/>
    <property type="match status" value="1"/>
</dbReference>
<evidence type="ECO:0000256" key="3">
    <source>
        <dbReference type="ARBA" id="ARBA00022801"/>
    </source>
</evidence>
<evidence type="ECO:0000256" key="2">
    <source>
        <dbReference type="ARBA" id="ARBA00022723"/>
    </source>
</evidence>
<gene>
    <name evidence="7" type="ORF">JO391_15945</name>
</gene>
<dbReference type="PANTHER" id="PTHR42693">
    <property type="entry name" value="ARYLSULFATASE FAMILY MEMBER"/>
    <property type="match status" value="1"/>
</dbReference>
<feature type="domain" description="Sulfatase N-terminal" evidence="6">
    <location>
        <begin position="33"/>
        <end position="429"/>
    </location>
</feature>
<dbReference type="GO" id="GO:0004065">
    <property type="term" value="F:arylsulfatase activity"/>
    <property type="evidence" value="ECO:0007669"/>
    <property type="project" value="TreeGrafter"/>
</dbReference>
<protein>
    <submittedName>
        <fullName evidence="7">Arylsulfatase</fullName>
    </submittedName>
</protein>
<dbReference type="GO" id="GO:0046872">
    <property type="term" value="F:metal ion binding"/>
    <property type="evidence" value="ECO:0007669"/>
    <property type="project" value="UniProtKB-KW"/>
</dbReference>
<reference evidence="7" key="1">
    <citation type="submission" date="2021-02" db="EMBL/GenBank/DDBJ databases">
        <title>Rhodobacter shimadae sp. nov., an aerobic anoxygenic phototrophic bacterium isolated from a hot spring.</title>
        <authorList>
            <person name="Muramatsu S."/>
            <person name="Haruta S."/>
            <person name="Hirose S."/>
            <person name="Hanada S."/>
        </authorList>
    </citation>
    <scope>NUCLEOTIDE SEQUENCE</scope>
    <source>
        <strain evidence="7">N10</strain>
    </source>
</reference>
<dbReference type="SUPFAM" id="SSF53649">
    <property type="entry name" value="Alkaline phosphatase-like"/>
    <property type="match status" value="1"/>
</dbReference>
<dbReference type="RefSeq" id="WP_220661433.1">
    <property type="nucleotide sequence ID" value="NZ_CP069370.1"/>
</dbReference>
<keyword evidence="8" id="KW-1185">Reference proteome</keyword>
<sequence>MGLIGIARSAGLGLAGALALVLASAAHAQDTRPNILLIVADDAGYADLGSFGGEIETPNLDALAAVGIRFTQFTASATCSPSRSMLLSGTDNHTAGLGNMAEFMAPNQAGKPGYEGHLSDRIAPVSALLKEAGYNTFMAGKWHMGEEPDQFPAARGFTRDLALIPGGGSHLDDMWGAEGERQLYTYNGEVLKALRPGFHSSTDYTAAIIDNIAKAQGDGKPFFAYLALQAPHDPFQLPADWRDRYRGRYDQGYDVLRAQRIDRMKTLGILGPEATVFPRLPDIPAWADLTEAERQDSARRMELYAAMVAHMDANIGQLIGSLKTAGLYDNTLIIFLSDNGPEGNLMPMGAPWDNSRPEDWGKAGTFIQYGPAWAQVSAGPLRLYKGFLSEGGIRVPMIVSGPGVAGSGRISAAFTHITDVPATILDAAQVPYPEAFEGHPIPPLMGKSLAPVLGATSDQIRSPTDWIGWELFGNRAVRMGDWKLLWLCEPQGTGDWQLYDLATDPGETRDLAKAQPEVAAQLLALWEAYATRNNVVLPDRSPVCAMPG</sequence>
<dbReference type="AlphaFoldDB" id="A0A8G0ZSD3"/>
<dbReference type="Gene3D" id="3.30.1120.10">
    <property type="match status" value="1"/>
</dbReference>
<comment type="similarity">
    <text evidence="1">Belongs to the sulfatase family.</text>
</comment>
<feature type="chain" id="PRO_5034485975" evidence="5">
    <location>
        <begin position="29"/>
        <end position="548"/>
    </location>
</feature>
<keyword evidence="5" id="KW-0732">Signal</keyword>
<evidence type="ECO:0000256" key="1">
    <source>
        <dbReference type="ARBA" id="ARBA00008779"/>
    </source>
</evidence>
<organism evidence="7 8">
    <name type="scientific">Neotabrizicola shimadae</name>
    <dbReference type="NCBI Taxonomy" id="2807096"/>
    <lineage>
        <taxon>Bacteria</taxon>
        <taxon>Pseudomonadati</taxon>
        <taxon>Pseudomonadota</taxon>
        <taxon>Alphaproteobacteria</taxon>
        <taxon>Rhodobacterales</taxon>
        <taxon>Paracoccaceae</taxon>
        <taxon>Neotabrizicola</taxon>
    </lineage>
</organism>
<dbReference type="InterPro" id="IPR050738">
    <property type="entry name" value="Sulfatase"/>
</dbReference>
<dbReference type="Pfam" id="PF00884">
    <property type="entry name" value="Sulfatase"/>
    <property type="match status" value="1"/>
</dbReference>
<dbReference type="InterPro" id="IPR024607">
    <property type="entry name" value="Sulfatase_CS"/>
</dbReference>
<evidence type="ECO:0000259" key="6">
    <source>
        <dbReference type="Pfam" id="PF00884"/>
    </source>
</evidence>
<keyword evidence="3" id="KW-0378">Hydrolase</keyword>
<dbReference type="KEGG" id="nsm:JO391_15945"/>
<accession>A0A8G0ZSD3</accession>
<name>A0A8G0ZSD3_9RHOB</name>